<feature type="domain" description="DUF2207" evidence="1">
    <location>
        <begin position="37"/>
        <end position="153"/>
    </location>
</feature>
<name>A0A1V4IQ49_9CLOT</name>
<dbReference type="EMBL" id="MZGV01000017">
    <property type="protein sequence ID" value="OPJ62142.1"/>
    <property type="molecule type" value="Genomic_DNA"/>
</dbReference>
<evidence type="ECO:0000313" key="2">
    <source>
        <dbReference type="EMBL" id="OPJ62142.1"/>
    </source>
</evidence>
<evidence type="ECO:0000259" key="1">
    <source>
        <dbReference type="Pfam" id="PF09972"/>
    </source>
</evidence>
<evidence type="ECO:0000313" key="3">
    <source>
        <dbReference type="Proteomes" id="UP000190080"/>
    </source>
</evidence>
<dbReference type="InterPro" id="IPR018702">
    <property type="entry name" value="DUF2207"/>
</dbReference>
<gene>
    <name evidence="2" type="ORF">CLORY_19650</name>
</gene>
<reference evidence="2 3" key="1">
    <citation type="submission" date="2017-03" db="EMBL/GenBank/DDBJ databases">
        <title>Genome sequence of Clostridium oryzae DSM 28571.</title>
        <authorList>
            <person name="Poehlein A."/>
            <person name="Daniel R."/>
        </authorList>
    </citation>
    <scope>NUCLEOTIDE SEQUENCE [LARGE SCALE GENOMIC DNA]</scope>
    <source>
        <strain evidence="2 3">DSM 28571</strain>
    </source>
</reference>
<comment type="caution">
    <text evidence="2">The sequence shown here is derived from an EMBL/GenBank/DDBJ whole genome shotgun (WGS) entry which is preliminary data.</text>
</comment>
<dbReference type="Pfam" id="PF09972">
    <property type="entry name" value="DUF2207"/>
    <property type="match status" value="1"/>
</dbReference>
<protein>
    <recommendedName>
        <fullName evidence="1">DUF2207 domain-containing protein</fullName>
    </recommendedName>
</protein>
<sequence length="157" mass="17499">MGILKRGSFLFAALVFIMLNAVVPSSTVFASSGNYYISAININAAVDENGDMSVKEELNYIFDGSFNGVKRDINTSGSNGISDVKVKVSKGGDTVIPRFELNNTNQGKEIKIYSKSTRESKKFSINYKVKDVITKYKDLAELKWLFYKNEDDVKPVE</sequence>
<keyword evidence="3" id="KW-1185">Reference proteome</keyword>
<organism evidence="2 3">
    <name type="scientific">Clostridium oryzae</name>
    <dbReference type="NCBI Taxonomy" id="1450648"/>
    <lineage>
        <taxon>Bacteria</taxon>
        <taxon>Bacillati</taxon>
        <taxon>Bacillota</taxon>
        <taxon>Clostridia</taxon>
        <taxon>Eubacteriales</taxon>
        <taxon>Clostridiaceae</taxon>
        <taxon>Clostridium</taxon>
    </lineage>
</organism>
<dbReference type="AlphaFoldDB" id="A0A1V4IQ49"/>
<accession>A0A1V4IQ49</accession>
<dbReference type="Proteomes" id="UP000190080">
    <property type="component" value="Unassembled WGS sequence"/>
</dbReference>
<dbReference type="RefSeq" id="WP_169911583.1">
    <property type="nucleotide sequence ID" value="NZ_MZGV01000017.1"/>
</dbReference>
<dbReference type="STRING" id="1450648.CLORY_19650"/>
<proteinExistence type="predicted"/>